<protein>
    <submittedName>
        <fullName evidence="2">Uncharacterized protein</fullName>
    </submittedName>
</protein>
<evidence type="ECO:0000313" key="2">
    <source>
        <dbReference type="EMBL" id="BCB74451.1"/>
    </source>
</evidence>
<reference evidence="2 3" key="1">
    <citation type="submission" date="2020-03" db="EMBL/GenBank/DDBJ databases">
        <title>Whole genome shotgun sequence of Phytohabitans flavus NBRC 107702.</title>
        <authorList>
            <person name="Komaki H."/>
            <person name="Tamura T."/>
        </authorList>
    </citation>
    <scope>NUCLEOTIDE SEQUENCE [LARGE SCALE GENOMIC DNA]</scope>
    <source>
        <strain evidence="2 3">NBRC 107702</strain>
    </source>
</reference>
<evidence type="ECO:0000313" key="3">
    <source>
        <dbReference type="Proteomes" id="UP000502508"/>
    </source>
</evidence>
<feature type="region of interest" description="Disordered" evidence="1">
    <location>
        <begin position="52"/>
        <end position="82"/>
    </location>
</feature>
<dbReference type="EMBL" id="AP022870">
    <property type="protein sequence ID" value="BCB74451.1"/>
    <property type="molecule type" value="Genomic_DNA"/>
</dbReference>
<evidence type="ECO:0000256" key="1">
    <source>
        <dbReference type="SAM" id="MobiDB-lite"/>
    </source>
</evidence>
<organism evidence="2 3">
    <name type="scientific">Phytohabitans flavus</name>
    <dbReference type="NCBI Taxonomy" id="1076124"/>
    <lineage>
        <taxon>Bacteria</taxon>
        <taxon>Bacillati</taxon>
        <taxon>Actinomycetota</taxon>
        <taxon>Actinomycetes</taxon>
        <taxon>Micromonosporales</taxon>
        <taxon>Micromonosporaceae</taxon>
    </lineage>
</organism>
<dbReference type="Proteomes" id="UP000502508">
    <property type="component" value="Chromosome"/>
</dbReference>
<keyword evidence="3" id="KW-1185">Reference proteome</keyword>
<name>A0A6F8XKY4_9ACTN</name>
<sequence>MRRVGAEVDHVRVERGRVAVVVVDDRQGQLPLQGGADVEPIPLREREVGRALRGEHPVGAGRARSVQADRADRAPVGAGQLQHHVDRAGERVERGGRAFQHAARRLHEPVHQKSAGLVHHRGVRGRAADVEADDDTVS</sequence>
<dbReference type="KEGG" id="pfla:Pflav_008610"/>
<gene>
    <name evidence="2" type="ORF">Pflav_008610</name>
</gene>
<reference evidence="2 3" key="2">
    <citation type="submission" date="2020-03" db="EMBL/GenBank/DDBJ databases">
        <authorList>
            <person name="Ichikawa N."/>
            <person name="Kimura A."/>
            <person name="Kitahashi Y."/>
            <person name="Uohara A."/>
        </authorList>
    </citation>
    <scope>NUCLEOTIDE SEQUENCE [LARGE SCALE GENOMIC DNA]</scope>
    <source>
        <strain evidence="2 3">NBRC 107702</strain>
    </source>
</reference>
<accession>A0A6F8XKY4</accession>
<feature type="region of interest" description="Disordered" evidence="1">
    <location>
        <begin position="106"/>
        <end position="138"/>
    </location>
</feature>
<dbReference type="AlphaFoldDB" id="A0A6F8XKY4"/>
<proteinExistence type="predicted"/>